<organism evidence="2 3">
    <name type="scientific">Bradyrhizobium brasilense</name>
    <dbReference type="NCBI Taxonomy" id="1419277"/>
    <lineage>
        <taxon>Bacteria</taxon>
        <taxon>Pseudomonadati</taxon>
        <taxon>Pseudomonadota</taxon>
        <taxon>Alphaproteobacteria</taxon>
        <taxon>Hyphomicrobiales</taxon>
        <taxon>Nitrobacteraceae</taxon>
        <taxon>Bradyrhizobium</taxon>
    </lineage>
</organism>
<dbReference type="Proteomes" id="UP000199245">
    <property type="component" value="Unassembled WGS sequence"/>
</dbReference>
<proteinExistence type="predicted"/>
<feature type="region of interest" description="Disordered" evidence="1">
    <location>
        <begin position="148"/>
        <end position="203"/>
    </location>
</feature>
<gene>
    <name evidence="2" type="ORF">SAMN05216337_1010127</name>
</gene>
<feature type="compositionally biased region" description="Low complexity" evidence="1">
    <location>
        <begin position="183"/>
        <end position="203"/>
    </location>
</feature>
<accession>A0A1G6U7F3</accession>
<evidence type="ECO:0000256" key="1">
    <source>
        <dbReference type="SAM" id="MobiDB-lite"/>
    </source>
</evidence>
<dbReference type="EMBL" id="FMZW01000010">
    <property type="protein sequence ID" value="SDD36485.1"/>
    <property type="molecule type" value="Genomic_DNA"/>
</dbReference>
<name>A0A1G6U7F3_9BRAD</name>
<evidence type="ECO:0000313" key="2">
    <source>
        <dbReference type="EMBL" id="SDD36485.1"/>
    </source>
</evidence>
<reference evidence="2 3" key="1">
    <citation type="submission" date="2016-10" db="EMBL/GenBank/DDBJ databases">
        <authorList>
            <person name="de Groot N.N."/>
        </authorList>
    </citation>
    <scope>NUCLEOTIDE SEQUENCE [LARGE SCALE GENOMIC DNA]</scope>
    <source>
        <strain evidence="2 3">R5</strain>
    </source>
</reference>
<feature type="compositionally biased region" description="Basic residues" evidence="1">
    <location>
        <begin position="167"/>
        <end position="182"/>
    </location>
</feature>
<dbReference type="AlphaFoldDB" id="A0A1G6U7F3"/>
<evidence type="ECO:0000313" key="3">
    <source>
        <dbReference type="Proteomes" id="UP000199245"/>
    </source>
</evidence>
<protein>
    <submittedName>
        <fullName evidence="2">Uncharacterized protein</fullName>
    </submittedName>
</protein>
<sequence length="203" mass="22006">MRLSSRAALGSRSAAECLLDRVKLGDALEGLAGNRSWRRRRLPLDLHKLAPQMRPAEGERPGQGVRTRLSGHGLVSLIAVAVDDAAITLEQPQAMNGAAARCIGIDHPRRFRSGPGPVIARQRPEVAGFCPAAPGIQHRRRGLIDAELQRPAEAGADDATRASIPGRHSRPRRRAWNGRWRYRASPASAPGGKAANANDTWHR</sequence>